<sequence>MTLVNLALFDLAGMQLSPRIRDLGRIALYRTAPQRDVARSWPVAGPLLTQEINLSLIEENWDELLRLAASINPSTPYAAASSTPTKARSATATWPPRPSRHGA</sequence>
<feature type="domain" description="Tn3 transposase DDE" evidence="2">
    <location>
        <begin position="2"/>
        <end position="72"/>
    </location>
</feature>
<dbReference type="InterPro" id="IPR002513">
    <property type="entry name" value="Tn3_Tnp_DDE_dom"/>
</dbReference>
<dbReference type="RefSeq" id="WP_388631030.1">
    <property type="nucleotide sequence ID" value="NZ_JBIAUT010000010.1"/>
</dbReference>
<organism evidence="3 4">
    <name type="scientific">Streptomyces nondiastaticus</name>
    <dbReference type="NCBI Taxonomy" id="3154512"/>
    <lineage>
        <taxon>Bacteria</taxon>
        <taxon>Bacillati</taxon>
        <taxon>Actinomycetota</taxon>
        <taxon>Actinomycetes</taxon>
        <taxon>Kitasatosporales</taxon>
        <taxon>Streptomycetaceae</taxon>
        <taxon>Streptomyces</taxon>
    </lineage>
</organism>
<accession>A0ABW6U5Q1</accession>
<dbReference type="Pfam" id="PF01526">
    <property type="entry name" value="DDE_Tnp_Tn3"/>
    <property type="match status" value="1"/>
</dbReference>
<evidence type="ECO:0000313" key="3">
    <source>
        <dbReference type="EMBL" id="MFF4219472.1"/>
    </source>
</evidence>
<dbReference type="Proteomes" id="UP001602123">
    <property type="component" value="Unassembled WGS sequence"/>
</dbReference>
<dbReference type="EMBL" id="JBIAUT010000010">
    <property type="protein sequence ID" value="MFF4219472.1"/>
    <property type="molecule type" value="Genomic_DNA"/>
</dbReference>
<evidence type="ECO:0000256" key="1">
    <source>
        <dbReference type="SAM" id="MobiDB-lite"/>
    </source>
</evidence>
<gene>
    <name evidence="3" type="ORF">ACFYZM_24800</name>
</gene>
<name>A0ABW6U5Q1_9ACTN</name>
<keyword evidence="4" id="KW-1185">Reference proteome</keyword>
<feature type="region of interest" description="Disordered" evidence="1">
    <location>
        <begin position="75"/>
        <end position="103"/>
    </location>
</feature>
<reference evidence="3 4" key="1">
    <citation type="submission" date="2024-10" db="EMBL/GenBank/DDBJ databases">
        <title>The Natural Products Discovery Center: Release of the First 8490 Sequenced Strains for Exploring Actinobacteria Biosynthetic Diversity.</title>
        <authorList>
            <person name="Kalkreuter E."/>
            <person name="Kautsar S.A."/>
            <person name="Yang D."/>
            <person name="Bader C.D."/>
            <person name="Teijaro C.N."/>
            <person name="Fluegel L."/>
            <person name="Davis C.M."/>
            <person name="Simpson J.R."/>
            <person name="Lauterbach L."/>
            <person name="Steele A.D."/>
            <person name="Gui C."/>
            <person name="Meng S."/>
            <person name="Li G."/>
            <person name="Viehrig K."/>
            <person name="Ye F."/>
            <person name="Su P."/>
            <person name="Kiefer A.F."/>
            <person name="Nichols A."/>
            <person name="Cepeda A.J."/>
            <person name="Yan W."/>
            <person name="Fan B."/>
            <person name="Jiang Y."/>
            <person name="Adhikari A."/>
            <person name="Zheng C.-J."/>
            <person name="Schuster L."/>
            <person name="Cowan T.M."/>
            <person name="Smanski M.J."/>
            <person name="Chevrette M.G."/>
            <person name="De Carvalho L.P.S."/>
            <person name="Shen B."/>
        </authorList>
    </citation>
    <scope>NUCLEOTIDE SEQUENCE [LARGE SCALE GENOMIC DNA]</scope>
    <source>
        <strain evidence="3 4">NPDC001650</strain>
    </source>
</reference>
<feature type="compositionally biased region" description="Polar residues" evidence="1">
    <location>
        <begin position="75"/>
        <end position="92"/>
    </location>
</feature>
<comment type="caution">
    <text evidence="3">The sequence shown here is derived from an EMBL/GenBank/DDBJ whole genome shotgun (WGS) entry which is preliminary data.</text>
</comment>
<proteinExistence type="predicted"/>
<protein>
    <submittedName>
        <fullName evidence="3">Tn3 family transposase</fullName>
    </submittedName>
</protein>
<evidence type="ECO:0000259" key="2">
    <source>
        <dbReference type="Pfam" id="PF01526"/>
    </source>
</evidence>
<evidence type="ECO:0000313" key="4">
    <source>
        <dbReference type="Proteomes" id="UP001602123"/>
    </source>
</evidence>